<proteinExistence type="predicted"/>
<reference evidence="2" key="2">
    <citation type="submission" date="2021-03" db="UniProtKB">
        <authorList>
            <consortium name="EnsemblPlants"/>
        </authorList>
    </citation>
    <scope>IDENTIFICATION</scope>
</reference>
<sequence length="130" mass="14147">MAVAREENEATSSSEGGERRNKTAESKPSGTVGHSAPLLSRSSENSAAGKFSLPKIASPLPTPPRIGYYSMPLSGASGTERKSPPSKLHLAQRSRQKQLEEEEKLSKQQVETLNAHYQKLEMVANFLEPI</sequence>
<organism evidence="2 3">
    <name type="scientific">Chenopodium quinoa</name>
    <name type="common">Quinoa</name>
    <dbReference type="NCBI Taxonomy" id="63459"/>
    <lineage>
        <taxon>Eukaryota</taxon>
        <taxon>Viridiplantae</taxon>
        <taxon>Streptophyta</taxon>
        <taxon>Embryophyta</taxon>
        <taxon>Tracheophyta</taxon>
        <taxon>Spermatophyta</taxon>
        <taxon>Magnoliopsida</taxon>
        <taxon>eudicotyledons</taxon>
        <taxon>Gunneridae</taxon>
        <taxon>Pentapetalae</taxon>
        <taxon>Caryophyllales</taxon>
        <taxon>Chenopodiaceae</taxon>
        <taxon>Chenopodioideae</taxon>
        <taxon>Atripliceae</taxon>
        <taxon>Chenopodium</taxon>
    </lineage>
</organism>
<dbReference type="Gramene" id="AUR62043584-RA">
    <property type="protein sequence ID" value="AUR62043584-RA:cds"/>
    <property type="gene ID" value="AUR62043584"/>
</dbReference>
<feature type="compositionally biased region" description="Basic and acidic residues" evidence="1">
    <location>
        <begin position="16"/>
        <end position="25"/>
    </location>
</feature>
<reference evidence="2" key="1">
    <citation type="journal article" date="2017" name="Nature">
        <title>The genome of Chenopodium quinoa.</title>
        <authorList>
            <person name="Jarvis D.E."/>
            <person name="Ho Y.S."/>
            <person name="Lightfoot D.J."/>
            <person name="Schmoeckel S.M."/>
            <person name="Li B."/>
            <person name="Borm T.J.A."/>
            <person name="Ohyanagi H."/>
            <person name="Mineta K."/>
            <person name="Michell C.T."/>
            <person name="Saber N."/>
            <person name="Kharbatia N.M."/>
            <person name="Rupper R.R."/>
            <person name="Sharp A.R."/>
            <person name="Dally N."/>
            <person name="Boughton B.A."/>
            <person name="Woo Y.H."/>
            <person name="Gao G."/>
            <person name="Schijlen E.G.W.M."/>
            <person name="Guo X."/>
            <person name="Momin A.A."/>
            <person name="Negrao S."/>
            <person name="Al-Babili S."/>
            <person name="Gehring C."/>
            <person name="Roessner U."/>
            <person name="Jung C."/>
            <person name="Murphy K."/>
            <person name="Arold S.T."/>
            <person name="Gojobori T."/>
            <person name="van der Linden C.G."/>
            <person name="van Loo E.N."/>
            <person name="Jellen E.N."/>
            <person name="Maughan P.J."/>
            <person name="Tester M."/>
        </authorList>
    </citation>
    <scope>NUCLEOTIDE SEQUENCE [LARGE SCALE GENOMIC DNA]</scope>
    <source>
        <strain evidence="2">cv. PI 614886</strain>
    </source>
</reference>
<name>A0A803NBX8_CHEQI</name>
<dbReference type="Proteomes" id="UP000596660">
    <property type="component" value="Unplaced"/>
</dbReference>
<evidence type="ECO:0000313" key="2">
    <source>
        <dbReference type="EnsemblPlants" id="AUR62043584-RA:cds"/>
    </source>
</evidence>
<dbReference type="AlphaFoldDB" id="A0A803NBX8"/>
<dbReference type="EnsemblPlants" id="AUR62043584-RA">
    <property type="protein sequence ID" value="AUR62043584-RA:cds"/>
    <property type="gene ID" value="AUR62043584"/>
</dbReference>
<keyword evidence="3" id="KW-1185">Reference proteome</keyword>
<protein>
    <submittedName>
        <fullName evidence="2">Uncharacterized protein</fullName>
    </submittedName>
</protein>
<evidence type="ECO:0000256" key="1">
    <source>
        <dbReference type="SAM" id="MobiDB-lite"/>
    </source>
</evidence>
<evidence type="ECO:0000313" key="3">
    <source>
        <dbReference type="Proteomes" id="UP000596660"/>
    </source>
</evidence>
<accession>A0A803NBX8</accession>
<feature type="region of interest" description="Disordered" evidence="1">
    <location>
        <begin position="1"/>
        <end position="107"/>
    </location>
</feature>